<evidence type="ECO:0000313" key="3">
    <source>
        <dbReference type="Proteomes" id="UP000756710"/>
    </source>
</evidence>
<dbReference type="EMBL" id="LK022848">
    <property type="protein sequence ID" value="CDR01481.1"/>
    <property type="molecule type" value="Genomic_DNA"/>
</dbReference>
<name>A0A060ZBJ7_9ACTN</name>
<accession>A0A060ZBJ7</accession>
<dbReference type="HOGENOM" id="CLU_3358794_0_0_11"/>
<dbReference type="Proteomes" id="UP000756710">
    <property type="component" value="Unassembled WGS sequence"/>
</dbReference>
<dbReference type="EMBL" id="JAGGLR010000011">
    <property type="protein sequence ID" value="MBP2063433.1"/>
    <property type="molecule type" value="Genomic_DNA"/>
</dbReference>
<dbReference type="AlphaFoldDB" id="A0A060ZBJ7"/>
<protein>
    <submittedName>
        <fullName evidence="1">Uncharacterized protein</fullName>
    </submittedName>
</protein>
<reference evidence="2 3" key="2">
    <citation type="submission" date="2021-03" db="EMBL/GenBank/DDBJ databases">
        <title>Genomic Encyclopedia of Type Strains, Phase IV (KMG-IV): sequencing the most valuable type-strain genomes for metagenomic binning, comparative biology and taxonomic classification.</title>
        <authorList>
            <person name="Goeker M."/>
        </authorList>
    </citation>
    <scope>NUCLEOTIDE SEQUENCE [LARGE SCALE GENOMIC DNA]</scope>
    <source>
        <strain evidence="2 3">DSM 41954</strain>
    </source>
</reference>
<proteinExistence type="predicted"/>
<evidence type="ECO:0000313" key="1">
    <source>
        <dbReference type="EMBL" id="CDR01481.1"/>
    </source>
</evidence>
<keyword evidence="3" id="KW-1185">Reference proteome</keyword>
<gene>
    <name evidence="2" type="ORF">J2Z30_004454</name>
    <name evidence="1" type="ORF">SIRAN369</name>
</gene>
<evidence type="ECO:0000313" key="2">
    <source>
        <dbReference type="EMBL" id="MBP2063433.1"/>
    </source>
</evidence>
<organism evidence="1">
    <name type="scientific">Streptomyces iranensis</name>
    <dbReference type="NCBI Taxonomy" id="576784"/>
    <lineage>
        <taxon>Bacteria</taxon>
        <taxon>Bacillati</taxon>
        <taxon>Actinomycetota</taxon>
        <taxon>Actinomycetes</taxon>
        <taxon>Kitasatosporales</taxon>
        <taxon>Streptomycetaceae</taxon>
        <taxon>Streptomyces</taxon>
        <taxon>Streptomyces violaceusniger group</taxon>
    </lineage>
</organism>
<reference evidence="1" key="1">
    <citation type="submission" date="2014-05" db="EMBL/GenBank/DDBJ databases">
        <authorList>
            <person name="Horn Fabian"/>
        </authorList>
    </citation>
    <scope>NUCLEOTIDE SEQUENCE</scope>
</reference>
<sequence>MVVQRLPADCGPAFLGNPEELAAHEATAEWHQTDEG</sequence>